<sequence length="103" mass="10694">MATRTLFLLAVMIASASAFTTGPALGLRTGPKIAAVSRPMRASSLSPKMSLESAALTLAQEAAPAAESGVDETLFLLYGGGFALFVPLTVVLFIVLNNIRPKN</sequence>
<keyword evidence="2" id="KW-0732">Signal</keyword>
<organism evidence="3">
    <name type="scientific">Hemiselmis andersenii</name>
    <name type="common">Cryptophyte alga</name>
    <dbReference type="NCBI Taxonomy" id="464988"/>
    <lineage>
        <taxon>Eukaryota</taxon>
        <taxon>Cryptophyceae</taxon>
        <taxon>Cryptomonadales</taxon>
        <taxon>Hemiselmidaceae</taxon>
        <taxon>Hemiselmis</taxon>
    </lineage>
</organism>
<keyword evidence="1" id="KW-0472">Membrane</keyword>
<gene>
    <name evidence="3" type="ORF">HAND00432_LOCUS2320</name>
</gene>
<feature type="signal peptide" evidence="2">
    <location>
        <begin position="1"/>
        <end position="18"/>
    </location>
</feature>
<reference evidence="3" key="1">
    <citation type="submission" date="2021-01" db="EMBL/GenBank/DDBJ databases">
        <authorList>
            <person name="Corre E."/>
            <person name="Pelletier E."/>
            <person name="Niang G."/>
            <person name="Scheremetjew M."/>
            <person name="Finn R."/>
            <person name="Kale V."/>
            <person name="Holt S."/>
            <person name="Cochrane G."/>
            <person name="Meng A."/>
            <person name="Brown T."/>
            <person name="Cohen L."/>
        </authorList>
    </citation>
    <scope>NUCLEOTIDE SEQUENCE</scope>
    <source>
        <strain evidence="3">CCMP644</strain>
    </source>
</reference>
<evidence type="ECO:0000256" key="1">
    <source>
        <dbReference type="SAM" id="Phobius"/>
    </source>
</evidence>
<feature type="transmembrane region" description="Helical" evidence="1">
    <location>
        <begin position="75"/>
        <end position="96"/>
    </location>
</feature>
<keyword evidence="1" id="KW-1133">Transmembrane helix</keyword>
<accession>A0A7S1DI39</accession>
<dbReference type="AlphaFoldDB" id="A0A7S1DI39"/>
<keyword evidence="1" id="KW-0812">Transmembrane</keyword>
<evidence type="ECO:0000256" key="2">
    <source>
        <dbReference type="SAM" id="SignalP"/>
    </source>
</evidence>
<protein>
    <submittedName>
        <fullName evidence="3">Uncharacterized protein</fullName>
    </submittedName>
</protein>
<name>A0A7S1DI39_HEMAN</name>
<proteinExistence type="predicted"/>
<dbReference type="EMBL" id="HBFX01003666">
    <property type="protein sequence ID" value="CAD8947802.1"/>
    <property type="molecule type" value="Transcribed_RNA"/>
</dbReference>
<feature type="chain" id="PRO_5030672522" evidence="2">
    <location>
        <begin position="19"/>
        <end position="103"/>
    </location>
</feature>
<evidence type="ECO:0000313" key="3">
    <source>
        <dbReference type="EMBL" id="CAD8947802.1"/>
    </source>
</evidence>